<dbReference type="FunFam" id="2.30.42.10:FF:000038">
    <property type="entry name" value="Multiple PDZ domain protein isoform X1"/>
    <property type="match status" value="1"/>
</dbReference>
<dbReference type="PANTHER" id="PTHR19964:SF10">
    <property type="entry name" value="MULTIPLE PDZ DOMAIN PROTEIN"/>
    <property type="match status" value="1"/>
</dbReference>
<dbReference type="SUPFAM" id="SSF50156">
    <property type="entry name" value="PDZ domain-like"/>
    <property type="match status" value="5"/>
</dbReference>
<dbReference type="GeneTree" id="ENSGT00940000155586"/>
<dbReference type="CDD" id="cd06676">
    <property type="entry name" value="PDZ13_MUPP1-like"/>
    <property type="match status" value="1"/>
</dbReference>
<dbReference type="AlphaFoldDB" id="A0A8D0B2R0"/>
<dbReference type="CDD" id="cd06672">
    <property type="entry name" value="PDZ8_MUPP1-PDZ7_PATJ-PDZ2_INAD-like"/>
    <property type="match status" value="1"/>
</dbReference>
<feature type="domain" description="PDZ" evidence="1">
    <location>
        <begin position="283"/>
        <end position="351"/>
    </location>
</feature>
<dbReference type="Pfam" id="PF00595">
    <property type="entry name" value="PDZ"/>
    <property type="match status" value="4"/>
</dbReference>
<dbReference type="CDD" id="cd06673">
    <property type="entry name" value="PDZ10_MUPP1-PDZ8_PATJ-like"/>
    <property type="match status" value="1"/>
</dbReference>
<dbReference type="Ensembl" id="ENSSLUT00000061149.1">
    <property type="protein sequence ID" value="ENSSLUP00000059458.1"/>
    <property type="gene ID" value="ENSSLUG00000025422.1"/>
</dbReference>
<sequence>LTQGCFKMLQRYGSLSGKLHMIELEKDPEAHGLGISLSGNKDASRARMSVHVVDIDPQGPAGLDGRIRVGDELLEINGQILYGRSHQNASAIINNTPSKVSSLILKHRVTVKLSISPSKSLSSSSSLPFPTSFSYPCSLSPASLPVSFSSSLNAMQTSPTGQSDWLGSAPTTTDPLYCPVVAGRETTIEFCKGNVGLGLSIVGGCDTLLGAVIIHEVNDAGAAQRDGRLQAGDQILEVNGIDLRQATHDEAIGVLRLTTQRVRLCVFRHQEAYREEDLWDVFSLELRPRPGEGLGLTTVGKTNDTGVFVSDIIRGGVADSDGRLLLGDQILSINGEDVRAASQEHAHTLLQVGHIHAHTYQVHKQISCGVMHFCYNSSSYVRCGPCDSLGISVAGGVGSPHDNVPLFIATMDTNGLAAKTQQLQVGRSSVSSDVSMEGMTHVQAGVLLKNAPGTIPPAWPAPHTHCYASFSRSARTYKTITLERGSSGLGFSIVGGFSSPHGDLPIYIKTVFNKGAAIEDGRLKRGDQIIAVNGHCLEGMTHAEAVDILKKTKGTVVLTVLS</sequence>
<evidence type="ECO:0000313" key="3">
    <source>
        <dbReference type="Proteomes" id="UP000694568"/>
    </source>
</evidence>
<dbReference type="PROSITE" id="PS50106">
    <property type="entry name" value="PDZ"/>
    <property type="match status" value="5"/>
</dbReference>
<name>A0A8D0B2R0_SANLU</name>
<feature type="domain" description="PDZ" evidence="1">
    <location>
        <begin position="479"/>
        <end position="562"/>
    </location>
</feature>
<keyword evidence="3" id="KW-1185">Reference proteome</keyword>
<proteinExistence type="predicted"/>
<dbReference type="PANTHER" id="PTHR19964">
    <property type="entry name" value="MULTIPLE PDZ DOMAIN PROTEIN"/>
    <property type="match status" value="1"/>
</dbReference>
<reference evidence="2" key="2">
    <citation type="submission" date="2025-09" db="UniProtKB">
        <authorList>
            <consortium name="Ensembl"/>
        </authorList>
    </citation>
    <scope>IDENTIFICATION</scope>
</reference>
<organism evidence="2 3">
    <name type="scientific">Sander lucioperca</name>
    <name type="common">Pike-perch</name>
    <name type="synonym">Perca lucioperca</name>
    <dbReference type="NCBI Taxonomy" id="283035"/>
    <lineage>
        <taxon>Eukaryota</taxon>
        <taxon>Metazoa</taxon>
        <taxon>Chordata</taxon>
        <taxon>Craniata</taxon>
        <taxon>Vertebrata</taxon>
        <taxon>Euteleostomi</taxon>
        <taxon>Actinopterygii</taxon>
        <taxon>Neopterygii</taxon>
        <taxon>Teleostei</taxon>
        <taxon>Neoteleostei</taxon>
        <taxon>Acanthomorphata</taxon>
        <taxon>Eupercaria</taxon>
        <taxon>Perciformes</taxon>
        <taxon>Percoidei</taxon>
        <taxon>Percidae</taxon>
        <taxon>Luciopercinae</taxon>
        <taxon>Sander</taxon>
    </lineage>
</organism>
<evidence type="ECO:0000259" key="1">
    <source>
        <dbReference type="PROSITE" id="PS50106"/>
    </source>
</evidence>
<feature type="domain" description="PDZ" evidence="1">
    <location>
        <begin position="21"/>
        <end position="108"/>
    </location>
</feature>
<dbReference type="CDD" id="cd06674">
    <property type="entry name" value="PDZ11_MUPP1-PDZ9_PATJ-like"/>
    <property type="match status" value="1"/>
</dbReference>
<dbReference type="InterPro" id="IPR051342">
    <property type="entry name" value="PDZ_scaffold"/>
</dbReference>
<dbReference type="InterPro" id="IPR001478">
    <property type="entry name" value="PDZ"/>
</dbReference>
<protein>
    <recommendedName>
        <fullName evidence="1">PDZ domain-containing protein</fullName>
    </recommendedName>
</protein>
<accession>A0A8D0B2R0</accession>
<dbReference type="Proteomes" id="UP000694568">
    <property type="component" value="Unplaced"/>
</dbReference>
<evidence type="ECO:0000313" key="2">
    <source>
        <dbReference type="Ensembl" id="ENSSLUP00000059458.1"/>
    </source>
</evidence>
<dbReference type="Gene3D" id="2.30.42.10">
    <property type="match status" value="5"/>
</dbReference>
<dbReference type="SMART" id="SM00228">
    <property type="entry name" value="PDZ"/>
    <property type="match status" value="4"/>
</dbReference>
<dbReference type="InterPro" id="IPR036034">
    <property type="entry name" value="PDZ_sf"/>
</dbReference>
<reference evidence="2" key="1">
    <citation type="submission" date="2025-08" db="UniProtKB">
        <authorList>
            <consortium name="Ensembl"/>
        </authorList>
    </citation>
    <scope>IDENTIFICATION</scope>
</reference>
<feature type="domain" description="PDZ" evidence="1">
    <location>
        <begin position="384"/>
        <end position="455"/>
    </location>
</feature>
<feature type="domain" description="PDZ" evidence="1">
    <location>
        <begin position="187"/>
        <end position="270"/>
    </location>
</feature>